<organism evidence="1 2">
    <name type="scientific">Polarella glacialis</name>
    <name type="common">Dinoflagellate</name>
    <dbReference type="NCBI Taxonomy" id="89957"/>
    <lineage>
        <taxon>Eukaryota</taxon>
        <taxon>Sar</taxon>
        <taxon>Alveolata</taxon>
        <taxon>Dinophyceae</taxon>
        <taxon>Suessiales</taxon>
        <taxon>Suessiaceae</taxon>
        <taxon>Polarella</taxon>
    </lineage>
</organism>
<dbReference type="EMBL" id="CAJNNW010033207">
    <property type="protein sequence ID" value="CAE8717702.1"/>
    <property type="molecule type" value="Genomic_DNA"/>
</dbReference>
<accession>A0A813L876</accession>
<protein>
    <submittedName>
        <fullName evidence="1">Uncharacterized protein</fullName>
    </submittedName>
</protein>
<name>A0A813L876_POLGL</name>
<dbReference type="AlphaFoldDB" id="A0A813L876"/>
<proteinExistence type="predicted"/>
<dbReference type="Proteomes" id="UP000626109">
    <property type="component" value="Unassembled WGS sequence"/>
</dbReference>
<comment type="caution">
    <text evidence="1">The sequence shown here is derived from an EMBL/GenBank/DDBJ whole genome shotgun (WGS) entry which is preliminary data.</text>
</comment>
<sequence>GWAVTGDEGFAATLFLQNVFSKDKKVPDTYSFRISDPGFEHNQSWLSFKPVNHLRFGGWLGAYREENRSCPYKVVRDSSCPPGTFKLLCAWTSILPPAQKSCAGFYVAEQLCGGQLYIGHGADRDAAILELVEISSKSPET</sequence>
<reference evidence="1" key="1">
    <citation type="submission" date="2021-02" db="EMBL/GenBank/DDBJ databases">
        <authorList>
            <person name="Dougan E. K."/>
            <person name="Rhodes N."/>
            <person name="Thang M."/>
            <person name="Chan C."/>
        </authorList>
    </citation>
    <scope>NUCLEOTIDE SEQUENCE</scope>
</reference>
<evidence type="ECO:0000313" key="2">
    <source>
        <dbReference type="Proteomes" id="UP000626109"/>
    </source>
</evidence>
<feature type="non-terminal residue" evidence="1">
    <location>
        <position position="141"/>
    </location>
</feature>
<gene>
    <name evidence="1" type="ORF">PGLA2088_LOCUS39673</name>
</gene>
<evidence type="ECO:0000313" key="1">
    <source>
        <dbReference type="EMBL" id="CAE8717702.1"/>
    </source>
</evidence>